<evidence type="ECO:0000313" key="1">
    <source>
        <dbReference type="EMBL" id="AGX01769.1"/>
    </source>
</evidence>
<organism evidence="1 2">
    <name type="scientific">Erwinia phage PhiEaH1</name>
    <dbReference type="NCBI Taxonomy" id="1401669"/>
    <lineage>
        <taxon>Viruses</taxon>
        <taxon>Duplodnaviria</taxon>
        <taxon>Heunggongvirae</taxon>
        <taxon>Uroviricota</taxon>
        <taxon>Caudoviricetes</taxon>
        <taxon>Chimalliviridae</taxon>
        <taxon>Iapetusvirus</taxon>
        <taxon>Iapetusvirus EaH1</taxon>
    </lineage>
</organism>
<proteinExistence type="predicted"/>
<dbReference type="RefSeq" id="YP_009010100.1">
    <property type="nucleotide sequence ID" value="NC_023610.1"/>
</dbReference>
<dbReference type="GeneID" id="18500946"/>
<dbReference type="KEGG" id="vg:18500946"/>
<evidence type="ECO:0000313" key="2">
    <source>
        <dbReference type="Proteomes" id="UP000204235"/>
    </source>
</evidence>
<reference evidence="1 2" key="1">
    <citation type="journal article" date="2014" name="FEMS Microbiol. Lett.">
        <title>The genome of the Erwinia amylovora phage PhiEaH1 reveals greater diversity and broadens the applicability of phages for the treatment of fire blight.</title>
        <authorList>
            <person name="Meczker K."/>
            <person name="Domotor D."/>
            <person name="Vass J."/>
            <person name="Rakhely G."/>
            <person name="Schneider G."/>
            <person name="Kovacs T."/>
        </authorList>
    </citation>
    <scope>NUCLEOTIDE SEQUENCE [LARGE SCALE GENOMIC DNA]</scope>
</reference>
<keyword evidence="2" id="KW-1185">Reference proteome</keyword>
<dbReference type="EMBL" id="KF623294">
    <property type="protein sequence ID" value="AGX01769.1"/>
    <property type="molecule type" value="Genomic_DNA"/>
</dbReference>
<dbReference type="Proteomes" id="UP000204235">
    <property type="component" value="Segment"/>
</dbReference>
<accession>W8D047</accession>
<sequence>MKVLTLTHAQAQKLHRHILKLKRQVDKGFYVIPSKEWRGFMEELVEDKCHISMGKAELDVLFSRLHNYLTYRKARGLILEHQVYPGKYRRRQISAITSIDFVMEPGMKAPS</sequence>
<protein>
    <submittedName>
        <fullName evidence="1">Uncharacterized protein</fullName>
    </submittedName>
</protein>
<name>W8D047_9CAUD</name>